<name>A0ABS6DRL7_9MOLU</name>
<dbReference type="EC" id="3.1.21.4" evidence="1"/>
<dbReference type="Pfam" id="PF04556">
    <property type="entry name" value="DpnII"/>
    <property type="match status" value="1"/>
</dbReference>
<dbReference type="EMBL" id="JAHMHK010000002">
    <property type="protein sequence ID" value="MBU4693657.1"/>
    <property type="molecule type" value="Genomic_DNA"/>
</dbReference>
<organism evidence="3 4">
    <name type="scientific">Mycoplasma zalophidermidis</name>
    <dbReference type="NCBI Taxonomy" id="398174"/>
    <lineage>
        <taxon>Bacteria</taxon>
        <taxon>Bacillati</taxon>
        <taxon>Mycoplasmatota</taxon>
        <taxon>Mollicutes</taxon>
        <taxon>Mycoplasmataceae</taxon>
        <taxon>Mycoplasma</taxon>
    </lineage>
</organism>
<comment type="catalytic activity">
    <reaction evidence="1">
        <text>Endonucleolytic cleavage of DNA to give specific double-stranded fragments with terminal 5'-phosphates.</text>
        <dbReference type="EC" id="3.1.21.4"/>
    </reaction>
</comment>
<dbReference type="Proteomes" id="UP000812267">
    <property type="component" value="Unassembled WGS sequence"/>
</dbReference>
<dbReference type="PIRSF" id="PIRSF016080">
    <property type="entry name" value="Restrict_endonuc_II_DpmII"/>
    <property type="match status" value="1"/>
</dbReference>
<keyword evidence="1" id="KW-0680">Restriction system</keyword>
<keyword evidence="1" id="KW-0378">Hydrolase</keyword>
<comment type="caution">
    <text evidence="3">The sequence shown here is derived from an EMBL/GenBank/DDBJ whole genome shotgun (WGS) entry which is preliminary data.</text>
</comment>
<protein>
    <recommendedName>
        <fullName evidence="1">Type-2 restriction enzyme</fullName>
        <ecNumber evidence="1">3.1.21.4</ecNumber>
    </recommendedName>
</protein>
<reference evidence="3" key="1">
    <citation type="submission" date="2021-06" db="EMBL/GenBank/DDBJ databases">
        <title>Novel Mycoplasma species detected in California sea lions (Zalophus californianus) from the USA.</title>
        <authorList>
            <person name="Volokhov D.V."/>
            <person name="Furtak V.A."/>
            <person name="Zagorodnyaya T.A."/>
        </authorList>
    </citation>
    <scope>NUCLEOTIDE SEQUENCE [LARGE SCALE GENOMIC DNA]</scope>
    <source>
        <strain evidence="3">CSL 4779</strain>
    </source>
</reference>
<dbReference type="RefSeq" id="WP_216567834.1">
    <property type="nucleotide sequence ID" value="NZ_JAHMHK010000002.1"/>
</dbReference>
<accession>A0ABS6DRL7</accession>
<dbReference type="InterPro" id="IPR021191">
    <property type="entry name" value="Restrct_endonuc_II_DpnII"/>
</dbReference>
<gene>
    <name evidence="3" type="ORF">KQ878_02015</name>
</gene>
<evidence type="ECO:0000313" key="4">
    <source>
        <dbReference type="Proteomes" id="UP000812267"/>
    </source>
</evidence>
<keyword evidence="4" id="KW-1185">Reference proteome</keyword>
<sequence>MKLKFEDWLKTFKSVLFTYDYFVDFPKVRSNANKINNELSIMNSLISSKNIEEDFRKIILNNPKLVEFLPILLAKRIKHNECIEVANGRKIYFNKFESENLQNYVDLMNKTGFFKILERKEITNIKDYVFGLEVGLDSNARKNRVGKLMEELVENSLINFGYAINDNLFKQTTLSNLGVEINNKNIQNKKKFDFIVFDNGIYYGIECNFYSSGGSKLNETARSYKNIAIETANEEKFKFVWITDGVGWKTAKNALKETYEPTDSVFNIEDIKQKLLIAYFKNKQLLKK</sequence>
<feature type="domain" description="Restriction endonuclease type II DpnII-like" evidence="2">
    <location>
        <begin position="4"/>
        <end position="275"/>
    </location>
</feature>
<evidence type="ECO:0000313" key="3">
    <source>
        <dbReference type="EMBL" id="MBU4693657.1"/>
    </source>
</evidence>
<evidence type="ECO:0000256" key="1">
    <source>
        <dbReference type="PIRNR" id="PIRNR016080"/>
    </source>
</evidence>
<comment type="function">
    <text evidence="1">A P subtype restriction enzyme that recognizes the double-stranded unmethylated sequence 5'-GATC-3'.</text>
</comment>
<proteinExistence type="inferred from homology"/>
<evidence type="ECO:0000259" key="2">
    <source>
        <dbReference type="Pfam" id="PF04556"/>
    </source>
</evidence>
<keyword evidence="1 3" id="KW-0255">Endonuclease</keyword>
<keyword evidence="1" id="KW-0540">Nuclease</keyword>
<dbReference type="InterPro" id="IPR007637">
    <property type="entry name" value="Restrct_endonuc_II_DpnII-like"/>
</dbReference>
<dbReference type="GO" id="GO:0004519">
    <property type="term" value="F:endonuclease activity"/>
    <property type="evidence" value="ECO:0007669"/>
    <property type="project" value="UniProtKB-KW"/>
</dbReference>
<comment type="similarity">
    <text evidence="1">Belongs to the DpnII type II restriction endonuclease family.</text>
</comment>